<dbReference type="RefSeq" id="WP_028514621.1">
    <property type="nucleotide sequence ID" value="NZ_CACVNT010000016.1"/>
</dbReference>
<organism evidence="1 2">
    <name type="scientific">Ruminococcus flavefaciens</name>
    <dbReference type="NCBI Taxonomy" id="1265"/>
    <lineage>
        <taxon>Bacteria</taxon>
        <taxon>Bacillati</taxon>
        <taxon>Bacillota</taxon>
        <taxon>Clostridia</taxon>
        <taxon>Eubacteriales</taxon>
        <taxon>Oscillospiraceae</taxon>
        <taxon>Ruminococcus</taxon>
    </lineage>
</organism>
<gene>
    <name evidence="1" type="ORF">SAMN02910280_2850</name>
</gene>
<proteinExistence type="predicted"/>
<accession>A0A1K1PLP4</accession>
<dbReference type="AlphaFoldDB" id="A0A1K1PLP4"/>
<dbReference type="Proteomes" id="UP000183461">
    <property type="component" value="Unassembled WGS sequence"/>
</dbReference>
<name>A0A1K1PLP4_RUMFL</name>
<evidence type="ECO:0000313" key="2">
    <source>
        <dbReference type="Proteomes" id="UP000183461"/>
    </source>
</evidence>
<sequence length="69" mass="7449">MEFQKDFGIIHVEGGSMKTAGKGDLSVTEDVPQNIRTKIDPVTVAKTAAKAAALTGLVLLKHKMKKKKK</sequence>
<protein>
    <submittedName>
        <fullName evidence="1">Uncharacterized protein</fullName>
    </submittedName>
</protein>
<dbReference type="EMBL" id="FPIP01000009">
    <property type="protein sequence ID" value="SFW48401.1"/>
    <property type="molecule type" value="Genomic_DNA"/>
</dbReference>
<reference evidence="1 2" key="1">
    <citation type="submission" date="2016-11" db="EMBL/GenBank/DDBJ databases">
        <authorList>
            <person name="Jaros S."/>
            <person name="Januszkiewicz K."/>
            <person name="Wedrychowicz H."/>
        </authorList>
    </citation>
    <scope>NUCLEOTIDE SEQUENCE [LARGE SCALE GENOMIC DNA]</scope>
    <source>
        <strain evidence="1 2">YL228</strain>
    </source>
</reference>
<evidence type="ECO:0000313" key="1">
    <source>
        <dbReference type="EMBL" id="SFW48401.1"/>
    </source>
</evidence>